<gene>
    <name evidence="5" type="ORF">GCM10011507_27750</name>
</gene>
<evidence type="ECO:0000313" key="5">
    <source>
        <dbReference type="EMBL" id="GGA74800.1"/>
    </source>
</evidence>
<dbReference type="GO" id="GO:0005975">
    <property type="term" value="P:carbohydrate metabolic process"/>
    <property type="evidence" value="ECO:0007669"/>
    <property type="project" value="InterPro"/>
</dbReference>
<dbReference type="PANTHER" id="PTHR10587:SF133">
    <property type="entry name" value="CHITIN DEACETYLASE 1-RELATED"/>
    <property type="match status" value="1"/>
</dbReference>
<dbReference type="GO" id="GO:0016020">
    <property type="term" value="C:membrane"/>
    <property type="evidence" value="ECO:0007669"/>
    <property type="project" value="TreeGrafter"/>
</dbReference>
<dbReference type="InterPro" id="IPR050248">
    <property type="entry name" value="Polysacc_deacetylase_ArnD"/>
</dbReference>
<dbReference type="PANTHER" id="PTHR10587">
    <property type="entry name" value="GLYCOSYL TRANSFERASE-RELATED"/>
    <property type="match status" value="1"/>
</dbReference>
<keyword evidence="3" id="KW-0732">Signal</keyword>
<proteinExistence type="predicted"/>
<dbReference type="PROSITE" id="PS51677">
    <property type="entry name" value="NODB"/>
    <property type="match status" value="1"/>
</dbReference>
<dbReference type="InterPro" id="IPR002509">
    <property type="entry name" value="NODB_dom"/>
</dbReference>
<comment type="caution">
    <text evidence="5">The sequence shown here is derived from an EMBL/GenBank/DDBJ whole genome shotgun (WGS) entry which is preliminary data.</text>
</comment>
<evidence type="ECO:0000256" key="2">
    <source>
        <dbReference type="ARBA" id="ARBA00022801"/>
    </source>
</evidence>
<accession>A0A916W840</accession>
<dbReference type="GO" id="GO:0046872">
    <property type="term" value="F:metal ion binding"/>
    <property type="evidence" value="ECO:0007669"/>
    <property type="project" value="UniProtKB-KW"/>
</dbReference>
<feature type="domain" description="NodB homology" evidence="4">
    <location>
        <begin position="26"/>
        <end position="258"/>
    </location>
</feature>
<keyword evidence="1" id="KW-0479">Metal-binding</keyword>
<keyword evidence="2" id="KW-0378">Hydrolase</keyword>
<dbReference type="SUPFAM" id="SSF88713">
    <property type="entry name" value="Glycoside hydrolase/deacetylase"/>
    <property type="match status" value="1"/>
</dbReference>
<name>A0A916W840_9BACT</name>
<dbReference type="InterPro" id="IPR011330">
    <property type="entry name" value="Glyco_hydro/deAcase_b/a-brl"/>
</dbReference>
<protein>
    <submittedName>
        <fullName evidence="5">Polysaccharide deacetylase</fullName>
    </submittedName>
</protein>
<keyword evidence="6" id="KW-1185">Reference proteome</keyword>
<dbReference type="GO" id="GO:0016810">
    <property type="term" value="F:hydrolase activity, acting on carbon-nitrogen (but not peptide) bonds"/>
    <property type="evidence" value="ECO:0007669"/>
    <property type="project" value="InterPro"/>
</dbReference>
<dbReference type="AlphaFoldDB" id="A0A916W840"/>
<evidence type="ECO:0000259" key="4">
    <source>
        <dbReference type="PROSITE" id="PS51677"/>
    </source>
</evidence>
<evidence type="ECO:0000256" key="1">
    <source>
        <dbReference type="ARBA" id="ARBA00022723"/>
    </source>
</evidence>
<dbReference type="EMBL" id="BMJB01000002">
    <property type="protein sequence ID" value="GGA74800.1"/>
    <property type="molecule type" value="Genomic_DNA"/>
</dbReference>
<dbReference type="Proteomes" id="UP000648801">
    <property type="component" value="Unassembled WGS sequence"/>
</dbReference>
<sequence length="321" mass="36724">MRFARVLYVLGLFAIVMSLTCTAQQRRVAVTFDDLPGTNAATMNADEVLALNTKLVSTLKAENIPIIGFVNEVQLYFPGQVDERIHALDLWSEAGFDLGNHTYSHVSLNHVSLEDWEINVLRGETVTRMLVEQHHRKLMYFRYPYLDMGEDLATRRKAETFLAEHGYRIAPVTLDAWDWYFAQVYADARSRKDTAEEQRVVQSWLAHSAAMFDYYEKKAHTLFGHEPAEVLLAHDTWLEAEHFSDLAALLRKRGYQFVSLDQALEDQAYASPDSYVSDVGLTSIDHWAIERGMPDPPDAKPQIDKWVQDRYNAIAAVKKLP</sequence>
<feature type="chain" id="PRO_5036895927" evidence="3">
    <location>
        <begin position="24"/>
        <end position="321"/>
    </location>
</feature>
<dbReference type="Gene3D" id="3.20.20.370">
    <property type="entry name" value="Glycoside hydrolase/deacetylase"/>
    <property type="match status" value="1"/>
</dbReference>
<organism evidence="5 6">
    <name type="scientific">Edaphobacter acidisoli</name>
    <dbReference type="NCBI Taxonomy" id="2040573"/>
    <lineage>
        <taxon>Bacteria</taxon>
        <taxon>Pseudomonadati</taxon>
        <taxon>Acidobacteriota</taxon>
        <taxon>Terriglobia</taxon>
        <taxon>Terriglobales</taxon>
        <taxon>Acidobacteriaceae</taxon>
        <taxon>Edaphobacter</taxon>
    </lineage>
</organism>
<reference evidence="5" key="2">
    <citation type="submission" date="2020-09" db="EMBL/GenBank/DDBJ databases">
        <authorList>
            <person name="Sun Q."/>
            <person name="Zhou Y."/>
        </authorList>
    </citation>
    <scope>NUCLEOTIDE SEQUENCE</scope>
    <source>
        <strain evidence="5">CGMCC 1.15447</strain>
    </source>
</reference>
<evidence type="ECO:0000313" key="6">
    <source>
        <dbReference type="Proteomes" id="UP000648801"/>
    </source>
</evidence>
<feature type="signal peptide" evidence="3">
    <location>
        <begin position="1"/>
        <end position="23"/>
    </location>
</feature>
<reference evidence="5" key="1">
    <citation type="journal article" date="2014" name="Int. J. Syst. Evol. Microbiol.">
        <title>Complete genome sequence of Corynebacterium casei LMG S-19264T (=DSM 44701T), isolated from a smear-ripened cheese.</title>
        <authorList>
            <consortium name="US DOE Joint Genome Institute (JGI-PGF)"/>
            <person name="Walter F."/>
            <person name="Albersmeier A."/>
            <person name="Kalinowski J."/>
            <person name="Ruckert C."/>
        </authorList>
    </citation>
    <scope>NUCLEOTIDE SEQUENCE</scope>
    <source>
        <strain evidence="5">CGMCC 1.15447</strain>
    </source>
</reference>
<evidence type="ECO:0000256" key="3">
    <source>
        <dbReference type="SAM" id="SignalP"/>
    </source>
</evidence>
<dbReference type="CDD" id="cd10960">
    <property type="entry name" value="CE4_NodB_like_1"/>
    <property type="match status" value="1"/>
</dbReference>
<dbReference type="Pfam" id="PF01522">
    <property type="entry name" value="Polysacc_deac_1"/>
    <property type="match status" value="1"/>
</dbReference>